<protein>
    <submittedName>
        <fullName evidence="2">Uncharacterized protein</fullName>
    </submittedName>
</protein>
<accession>A0A2T7P1V8</accession>
<sequence>MVDGLVLPPGHPTDRRLSVQLGFARRPSVMIGQTDVVQEVRRSWVSRPGACLADRRPLSTGRGLARKKEPSDPNQRNGLRSSHTSSSRSLQMSKDYIHPVSKLILSTPVGRSHFTRARLFTRRRQTCTDVNDLSVVQRCVRQCVQHLYLLVSVQEHRGMLHLTAAADKPSHRVILARANVAHKDRKEHKTV</sequence>
<dbReference type="EMBL" id="PZQS01000007">
    <property type="protein sequence ID" value="PVD27406.1"/>
    <property type="molecule type" value="Genomic_DNA"/>
</dbReference>
<feature type="region of interest" description="Disordered" evidence="1">
    <location>
        <begin position="55"/>
        <end position="92"/>
    </location>
</feature>
<proteinExistence type="predicted"/>
<organism evidence="2 3">
    <name type="scientific">Pomacea canaliculata</name>
    <name type="common">Golden apple snail</name>
    <dbReference type="NCBI Taxonomy" id="400727"/>
    <lineage>
        <taxon>Eukaryota</taxon>
        <taxon>Metazoa</taxon>
        <taxon>Spiralia</taxon>
        <taxon>Lophotrochozoa</taxon>
        <taxon>Mollusca</taxon>
        <taxon>Gastropoda</taxon>
        <taxon>Caenogastropoda</taxon>
        <taxon>Architaenioglossa</taxon>
        <taxon>Ampullarioidea</taxon>
        <taxon>Ampullariidae</taxon>
        <taxon>Pomacea</taxon>
    </lineage>
</organism>
<comment type="caution">
    <text evidence="2">The sequence shown here is derived from an EMBL/GenBank/DDBJ whole genome shotgun (WGS) entry which is preliminary data.</text>
</comment>
<dbReference type="Proteomes" id="UP000245119">
    <property type="component" value="Linkage Group LG7"/>
</dbReference>
<dbReference type="AlphaFoldDB" id="A0A2T7P1V8"/>
<evidence type="ECO:0000313" key="3">
    <source>
        <dbReference type="Proteomes" id="UP000245119"/>
    </source>
</evidence>
<feature type="compositionally biased region" description="Low complexity" evidence="1">
    <location>
        <begin position="81"/>
        <end position="92"/>
    </location>
</feature>
<reference evidence="2 3" key="1">
    <citation type="submission" date="2018-04" db="EMBL/GenBank/DDBJ databases">
        <title>The genome of golden apple snail Pomacea canaliculata provides insight into stress tolerance and invasive adaptation.</title>
        <authorList>
            <person name="Liu C."/>
            <person name="Liu B."/>
            <person name="Ren Y."/>
            <person name="Zhang Y."/>
            <person name="Wang H."/>
            <person name="Li S."/>
            <person name="Jiang F."/>
            <person name="Yin L."/>
            <person name="Zhang G."/>
            <person name="Qian W."/>
            <person name="Fan W."/>
        </authorList>
    </citation>
    <scope>NUCLEOTIDE SEQUENCE [LARGE SCALE GENOMIC DNA]</scope>
    <source>
        <strain evidence="2">SZHN2017</strain>
        <tissue evidence="2">Muscle</tissue>
    </source>
</reference>
<evidence type="ECO:0000313" key="2">
    <source>
        <dbReference type="EMBL" id="PVD27406.1"/>
    </source>
</evidence>
<name>A0A2T7P1V8_POMCA</name>
<keyword evidence="3" id="KW-1185">Reference proteome</keyword>
<evidence type="ECO:0000256" key="1">
    <source>
        <dbReference type="SAM" id="MobiDB-lite"/>
    </source>
</evidence>
<gene>
    <name evidence="2" type="ORF">C0Q70_12564</name>
</gene>